<keyword evidence="1" id="KW-1133">Transmembrane helix</keyword>
<evidence type="ECO:0000256" key="1">
    <source>
        <dbReference type="SAM" id="Phobius"/>
    </source>
</evidence>
<proteinExistence type="predicted"/>
<name>A0ABV8QSA4_9BACT</name>
<gene>
    <name evidence="2" type="ORF">ACFOWM_09855</name>
</gene>
<dbReference type="EMBL" id="JBHSCZ010000002">
    <property type="protein sequence ID" value="MFC4263181.1"/>
    <property type="molecule type" value="Genomic_DNA"/>
</dbReference>
<keyword evidence="1" id="KW-0812">Transmembrane</keyword>
<keyword evidence="3" id="KW-1185">Reference proteome</keyword>
<evidence type="ECO:0008006" key="4">
    <source>
        <dbReference type="Google" id="ProtNLM"/>
    </source>
</evidence>
<evidence type="ECO:0000313" key="2">
    <source>
        <dbReference type="EMBL" id="MFC4263181.1"/>
    </source>
</evidence>
<accession>A0ABV8QSA4</accession>
<protein>
    <recommendedName>
        <fullName evidence="4">Gliding motility-associated protein GldM N-terminal domain-containing protein</fullName>
    </recommendedName>
</protein>
<organism evidence="2 3">
    <name type="scientific">Ferruginibacter yonginensis</name>
    <dbReference type="NCBI Taxonomy" id="1310416"/>
    <lineage>
        <taxon>Bacteria</taxon>
        <taxon>Pseudomonadati</taxon>
        <taxon>Bacteroidota</taxon>
        <taxon>Chitinophagia</taxon>
        <taxon>Chitinophagales</taxon>
        <taxon>Chitinophagaceae</taxon>
        <taxon>Ferruginibacter</taxon>
    </lineage>
</organism>
<dbReference type="RefSeq" id="WP_379709402.1">
    <property type="nucleotide sequence ID" value="NZ_JBHSCZ010000002.1"/>
</dbReference>
<feature type="transmembrane region" description="Helical" evidence="1">
    <location>
        <begin position="12"/>
        <end position="32"/>
    </location>
</feature>
<sequence length="297" mass="32996">MRQKKYDQLLNISIVILVISSIMLGITVYKLFFNGSTATIAAATKTLSSPYFAVKRDSLRNIYTQTVNDFENKFKPTAVNATGDVATAAQLSKIALLKTEIKSLLNNYNSEADLVLANEKITALQKQVELLTNNYTSVATENKRLQLLLEQLLSRKVDNKNTNATTVMANQTNGLNFNNIHLFAINKNETPVTNVTNDPIKWVGTFSVNNVTTNGAEVCLVLLQPTGEVVKNDVWDAGVFETNEGKKVYSKKIMLPITNEQQQINFAINMDNFLKGTYTLQVWLNGKMVAKTSQSLS</sequence>
<keyword evidence="1" id="KW-0472">Membrane</keyword>
<reference evidence="3" key="1">
    <citation type="journal article" date="2019" name="Int. J. Syst. Evol. Microbiol.">
        <title>The Global Catalogue of Microorganisms (GCM) 10K type strain sequencing project: providing services to taxonomists for standard genome sequencing and annotation.</title>
        <authorList>
            <consortium name="The Broad Institute Genomics Platform"/>
            <consortium name="The Broad Institute Genome Sequencing Center for Infectious Disease"/>
            <person name="Wu L."/>
            <person name="Ma J."/>
        </authorList>
    </citation>
    <scope>NUCLEOTIDE SEQUENCE [LARGE SCALE GENOMIC DNA]</scope>
    <source>
        <strain evidence="3">CECT 8289</strain>
    </source>
</reference>
<evidence type="ECO:0000313" key="3">
    <source>
        <dbReference type="Proteomes" id="UP001595907"/>
    </source>
</evidence>
<comment type="caution">
    <text evidence="2">The sequence shown here is derived from an EMBL/GenBank/DDBJ whole genome shotgun (WGS) entry which is preliminary data.</text>
</comment>
<dbReference type="Proteomes" id="UP001595907">
    <property type="component" value="Unassembled WGS sequence"/>
</dbReference>